<dbReference type="EMBL" id="JAJNBZ010000019">
    <property type="protein sequence ID" value="MCE5171667.1"/>
    <property type="molecule type" value="Genomic_DNA"/>
</dbReference>
<dbReference type="Gene3D" id="1.20.120.450">
    <property type="entry name" value="dinb family like domain"/>
    <property type="match status" value="1"/>
</dbReference>
<keyword evidence="2" id="KW-1185">Reference proteome</keyword>
<comment type="caution">
    <text evidence="1">The sequence shown here is derived from an EMBL/GenBank/DDBJ whole genome shotgun (WGS) entry which is preliminary data.</text>
</comment>
<dbReference type="SUPFAM" id="SSF109854">
    <property type="entry name" value="DinB/YfiT-like putative metalloenzymes"/>
    <property type="match status" value="1"/>
</dbReference>
<reference evidence="1 2" key="1">
    <citation type="submission" date="2021-11" db="EMBL/GenBank/DDBJ databases">
        <title>Draft genome sequence of Paenibacillus profundus YoMME, a new Gram-positive bacteria with exoelectrogenic properties.</title>
        <authorList>
            <person name="Hubenova Y."/>
            <person name="Hubenova E."/>
            <person name="Manasiev Y."/>
            <person name="Peykov S."/>
            <person name="Mitov M."/>
        </authorList>
    </citation>
    <scope>NUCLEOTIDE SEQUENCE [LARGE SCALE GENOMIC DNA]</scope>
    <source>
        <strain evidence="1 2">YoMME</strain>
    </source>
</reference>
<accession>A0ABS8YMY5</accession>
<name>A0ABS8YMY5_9BACL</name>
<dbReference type="InterPro" id="IPR034660">
    <property type="entry name" value="DinB/YfiT-like"/>
</dbReference>
<proteinExistence type="predicted"/>
<organism evidence="1 2">
    <name type="scientific">Paenibacillus profundus</name>
    <dbReference type="NCBI Taxonomy" id="1173085"/>
    <lineage>
        <taxon>Bacteria</taxon>
        <taxon>Bacillati</taxon>
        <taxon>Bacillota</taxon>
        <taxon>Bacilli</taxon>
        <taxon>Bacillales</taxon>
        <taxon>Paenibacillaceae</taxon>
        <taxon>Paenibacillus</taxon>
    </lineage>
</organism>
<gene>
    <name evidence="1" type="ORF">LQV63_20490</name>
</gene>
<evidence type="ECO:0000313" key="1">
    <source>
        <dbReference type="EMBL" id="MCE5171667.1"/>
    </source>
</evidence>
<sequence length="177" mass="21028">MNLWEDMMAQENTFRLFHVISVCRMVNHYLPKVKISLEQLKHEEIWKQDSENAASIGGIVLHIMEHVKRNTLRLIEVNATFEQGIEDYFPYPHLDKQRMLQQLDNAFAEWKHAMDTTAQEKIDMYNVYHLVEHTGYHVGQIFDRAQRMTGCRFQFVQNGINEKALRESVEEEMRNTT</sequence>
<protein>
    <submittedName>
        <fullName evidence="1">DinB family protein</fullName>
    </submittedName>
</protein>
<evidence type="ECO:0000313" key="2">
    <source>
        <dbReference type="Proteomes" id="UP001199916"/>
    </source>
</evidence>
<dbReference type="Proteomes" id="UP001199916">
    <property type="component" value="Unassembled WGS sequence"/>
</dbReference>